<gene>
    <name evidence="12" type="ORF">COU49_01795</name>
</gene>
<evidence type="ECO:0000256" key="4">
    <source>
        <dbReference type="ARBA" id="ARBA00022490"/>
    </source>
</evidence>
<evidence type="ECO:0000256" key="8">
    <source>
        <dbReference type="ARBA" id="ARBA00022840"/>
    </source>
</evidence>
<dbReference type="EMBL" id="PFCQ01000011">
    <property type="protein sequence ID" value="PIR68281.1"/>
    <property type="molecule type" value="Genomic_DNA"/>
</dbReference>
<dbReference type="InterPro" id="IPR036393">
    <property type="entry name" value="AceGlu_kinase-like_sf"/>
</dbReference>
<dbReference type="GO" id="GO:0006225">
    <property type="term" value="P:UDP biosynthetic process"/>
    <property type="evidence" value="ECO:0007669"/>
    <property type="project" value="TreeGrafter"/>
</dbReference>
<dbReference type="Proteomes" id="UP000230094">
    <property type="component" value="Unassembled WGS sequence"/>
</dbReference>
<evidence type="ECO:0000256" key="2">
    <source>
        <dbReference type="ARBA" id="ARBA00007614"/>
    </source>
</evidence>
<feature type="domain" description="Aspartate/glutamate/uridylate kinase" evidence="11">
    <location>
        <begin position="5"/>
        <end position="205"/>
    </location>
</feature>
<dbReference type="SUPFAM" id="SSF53633">
    <property type="entry name" value="Carbamate kinase-like"/>
    <property type="match status" value="1"/>
</dbReference>
<comment type="pathway">
    <text evidence="1">Pyrimidine metabolism; CTP biosynthesis via de novo pathway; UDP from UMP (UMPK route): step 1/1.</text>
</comment>
<dbReference type="GO" id="GO:0033862">
    <property type="term" value="F:UMP kinase activity"/>
    <property type="evidence" value="ECO:0007669"/>
    <property type="project" value="UniProtKB-EC"/>
</dbReference>
<protein>
    <recommendedName>
        <fullName evidence="3">UMP kinase</fullName>
        <ecNumber evidence="3">2.7.4.22</ecNumber>
    </recommendedName>
    <alternativeName>
        <fullName evidence="10">Uridine monophosphate kinase</fullName>
    </alternativeName>
</protein>
<comment type="similarity">
    <text evidence="2">Belongs to the UMP kinase family.</text>
</comment>
<keyword evidence="4" id="KW-0963">Cytoplasm</keyword>
<dbReference type="EC" id="2.7.4.22" evidence="3"/>
<keyword evidence="5" id="KW-0808">Transferase</keyword>
<organism evidence="12 13">
    <name type="scientific">Candidatus Nomurabacteria bacterium CG10_big_fil_rev_8_21_14_0_10_35_16</name>
    <dbReference type="NCBI Taxonomy" id="1974731"/>
    <lineage>
        <taxon>Bacteria</taxon>
        <taxon>Candidatus Nomuraibacteriota</taxon>
    </lineage>
</organism>
<name>A0A2H0TBB2_9BACT</name>
<sequence>MKEETIVISLGGSIIIPEELDTEFLANFRELILKYVAQGKKIIITTGGGKICRKYQDAAKKLSDPSSEDLDWIGIAALKLNAELVRVLFKDKAHPEVIADLSKPFIFEKPIVIGSAYRPNASSDVDAILAAITVGAKRVINLSNIDYAYDKDPNKYPDAKKIENISWAEYRDLIPKEWNPGLSTPFDPVASEMAEKEGIEVDILNGCDIANLDKCLNGEKFMGTVIR</sequence>
<dbReference type="GO" id="GO:0005524">
    <property type="term" value="F:ATP binding"/>
    <property type="evidence" value="ECO:0007669"/>
    <property type="project" value="UniProtKB-KW"/>
</dbReference>
<evidence type="ECO:0000256" key="9">
    <source>
        <dbReference type="ARBA" id="ARBA00022975"/>
    </source>
</evidence>
<keyword evidence="9" id="KW-0665">Pyrimidine biosynthesis</keyword>
<evidence type="ECO:0000256" key="1">
    <source>
        <dbReference type="ARBA" id="ARBA00004791"/>
    </source>
</evidence>
<evidence type="ECO:0000256" key="5">
    <source>
        <dbReference type="ARBA" id="ARBA00022679"/>
    </source>
</evidence>
<evidence type="ECO:0000256" key="6">
    <source>
        <dbReference type="ARBA" id="ARBA00022741"/>
    </source>
</evidence>
<dbReference type="PANTHER" id="PTHR42833">
    <property type="entry name" value="URIDYLATE KINASE"/>
    <property type="match status" value="1"/>
</dbReference>
<dbReference type="Pfam" id="PF00696">
    <property type="entry name" value="AA_kinase"/>
    <property type="match status" value="1"/>
</dbReference>
<dbReference type="PANTHER" id="PTHR42833:SF4">
    <property type="entry name" value="URIDYLATE KINASE PUMPKIN, CHLOROPLASTIC"/>
    <property type="match status" value="1"/>
</dbReference>
<evidence type="ECO:0000256" key="10">
    <source>
        <dbReference type="ARBA" id="ARBA00032092"/>
    </source>
</evidence>
<keyword evidence="7 12" id="KW-0418">Kinase</keyword>
<dbReference type="Gene3D" id="3.40.1160.10">
    <property type="entry name" value="Acetylglutamate kinase-like"/>
    <property type="match status" value="1"/>
</dbReference>
<dbReference type="AlphaFoldDB" id="A0A2H0TBB2"/>
<keyword evidence="8" id="KW-0067">ATP-binding</keyword>
<evidence type="ECO:0000313" key="12">
    <source>
        <dbReference type="EMBL" id="PIR68281.1"/>
    </source>
</evidence>
<dbReference type="InterPro" id="IPR001048">
    <property type="entry name" value="Asp/Glu/Uridylate_kinase"/>
</dbReference>
<evidence type="ECO:0000259" key="11">
    <source>
        <dbReference type="Pfam" id="PF00696"/>
    </source>
</evidence>
<dbReference type="InterPro" id="IPR011818">
    <property type="entry name" value="Uridylate_kinase_arch/spir"/>
</dbReference>
<reference evidence="13" key="1">
    <citation type="submission" date="2017-09" db="EMBL/GenBank/DDBJ databases">
        <title>Depth-based differentiation of microbial function through sediment-hosted aquifers and enrichment of novel symbionts in the deep terrestrial subsurface.</title>
        <authorList>
            <person name="Probst A.J."/>
            <person name="Ladd B."/>
            <person name="Jarett J.K."/>
            <person name="Geller-Mcgrath D.E."/>
            <person name="Sieber C.M.K."/>
            <person name="Emerson J.B."/>
            <person name="Anantharaman K."/>
            <person name="Thomas B.C."/>
            <person name="Malmstrom R."/>
            <person name="Stieglmeier M."/>
            <person name="Klingl A."/>
            <person name="Woyke T."/>
            <person name="Ryan C.M."/>
            <person name="Banfield J.F."/>
        </authorList>
    </citation>
    <scope>NUCLEOTIDE SEQUENCE [LARGE SCALE GENOMIC DNA]</scope>
</reference>
<comment type="caution">
    <text evidence="12">The sequence shown here is derived from an EMBL/GenBank/DDBJ whole genome shotgun (WGS) entry which is preliminary data.</text>
</comment>
<proteinExistence type="inferred from homology"/>
<evidence type="ECO:0000256" key="3">
    <source>
        <dbReference type="ARBA" id="ARBA00012899"/>
    </source>
</evidence>
<dbReference type="NCBIfam" id="TIGR02076">
    <property type="entry name" value="pyrH_arch"/>
    <property type="match status" value="1"/>
</dbReference>
<keyword evidence="6" id="KW-0547">Nucleotide-binding</keyword>
<evidence type="ECO:0000256" key="7">
    <source>
        <dbReference type="ARBA" id="ARBA00022777"/>
    </source>
</evidence>
<evidence type="ECO:0000313" key="13">
    <source>
        <dbReference type="Proteomes" id="UP000230094"/>
    </source>
</evidence>
<accession>A0A2H0TBB2</accession>